<dbReference type="Pfam" id="PF17389">
    <property type="entry name" value="Bac_rhamnosid6H"/>
    <property type="match status" value="1"/>
</dbReference>
<gene>
    <name evidence="4" type="ORF">Airi02_004600</name>
</gene>
<evidence type="ECO:0000259" key="3">
    <source>
        <dbReference type="Pfam" id="PF17390"/>
    </source>
</evidence>
<dbReference type="EMBL" id="BSTK01000001">
    <property type="protein sequence ID" value="GLY82528.1"/>
    <property type="molecule type" value="Genomic_DNA"/>
</dbReference>
<dbReference type="Gene3D" id="1.50.10.10">
    <property type="match status" value="1"/>
</dbReference>
<dbReference type="RefSeq" id="WP_285566250.1">
    <property type="nucleotide sequence ID" value="NZ_BSTK01000001.1"/>
</dbReference>
<keyword evidence="1" id="KW-0732">Signal</keyword>
<evidence type="ECO:0000256" key="1">
    <source>
        <dbReference type="SAM" id="SignalP"/>
    </source>
</evidence>
<sequence>MRRLVAAAALLAVSVPAQVARADARSWRDEVQAPADRTVRPTAVTAADPRGGAIDGAPAAALRQDGKAVRLTSTGQRGTSPLLTLDFGGEVAGRALIRVLGASADRPGLHVCYSESRRSMATAPGQNGGQTAFAPGCDTANIWSGYPGQPYQWDADSHTLPLGSAHLPATLEDGQLRGGFRYATIFLDKPGWVDVDAVAADFTAAPGQANLRGYRGHFLSSDEELNRIWYAGAYTVQIDTDLPTRVKGNIAVDPAAPCWPYQPGEADHADNTLHYADPKTAIVLDGGKRDRDPFTGDLGVEGPVAYLSTGDVAAVRNTLDALARQQAADGFVPGNGQVCPDQSGHFSGDYDLWFVHDVYLHWLYTADPKALGDWWPAVTGALDWAVRQIDDSGLVAFGAYGGDGGCGTYAYSSCDHLTYTNAGLYRALRETARMARAKGRTGLASSYEATAASLRTAVEAKLWDDTAGAYRQSVEHPDVHPQDATAFAVSSGLAAPGRAQRSLAWLRSHDWGPYGSLTVPAGTQGAAVDSHYEPLPSGTEADARFGVDDASGLELIRRGWGYQLAQDPGNTFWEKTAADGTPGLASFTSLAHGWASQPTVTLTNRVLGVTPTGAGFARFTVQPHPAGLTWAEGTVPTPRGDIAASWHDGADGFRLAVTVPGRTTGRLAVPIHSRVTLDGRVVWAGGRATAKGVTSDGAYVHVDGVAPGHHTMEGTR</sequence>
<name>A0A9W6RVQ3_9ACTN</name>
<protein>
    <recommendedName>
        <fullName evidence="6">Alpha-L-rhamnosidase</fullName>
    </recommendedName>
</protein>
<dbReference type="InterPro" id="IPR035398">
    <property type="entry name" value="Bac_rhamnosid_C"/>
</dbReference>
<accession>A0A9W6RVQ3</accession>
<evidence type="ECO:0000259" key="2">
    <source>
        <dbReference type="Pfam" id="PF17389"/>
    </source>
</evidence>
<organism evidence="4 5">
    <name type="scientific">Actinoallomurus iriomotensis</name>
    <dbReference type="NCBI Taxonomy" id="478107"/>
    <lineage>
        <taxon>Bacteria</taxon>
        <taxon>Bacillati</taxon>
        <taxon>Actinomycetota</taxon>
        <taxon>Actinomycetes</taxon>
        <taxon>Streptosporangiales</taxon>
        <taxon>Thermomonosporaceae</taxon>
        <taxon>Actinoallomurus</taxon>
    </lineage>
</organism>
<dbReference type="Pfam" id="PF17390">
    <property type="entry name" value="Bac_rhamnosid_C"/>
    <property type="match status" value="1"/>
</dbReference>
<dbReference type="AlphaFoldDB" id="A0A9W6RVQ3"/>
<comment type="caution">
    <text evidence="4">The sequence shown here is derived from an EMBL/GenBank/DDBJ whole genome shotgun (WGS) entry which is preliminary data.</text>
</comment>
<dbReference type="Proteomes" id="UP001165074">
    <property type="component" value="Unassembled WGS sequence"/>
</dbReference>
<dbReference type="SUPFAM" id="SSF48208">
    <property type="entry name" value="Six-hairpin glycosidases"/>
    <property type="match status" value="1"/>
</dbReference>
<dbReference type="InterPro" id="IPR035396">
    <property type="entry name" value="Bac_rhamnosid6H"/>
</dbReference>
<dbReference type="GO" id="GO:0005975">
    <property type="term" value="P:carbohydrate metabolic process"/>
    <property type="evidence" value="ECO:0007669"/>
    <property type="project" value="InterPro"/>
</dbReference>
<evidence type="ECO:0008006" key="6">
    <source>
        <dbReference type="Google" id="ProtNLM"/>
    </source>
</evidence>
<feature type="chain" id="PRO_5040899136" description="Alpha-L-rhamnosidase" evidence="1">
    <location>
        <begin position="20"/>
        <end position="716"/>
    </location>
</feature>
<feature type="domain" description="Alpha-L-rhamnosidase six-hairpin glycosidase" evidence="2">
    <location>
        <begin position="283"/>
        <end position="494"/>
    </location>
</feature>
<dbReference type="InterPro" id="IPR008928">
    <property type="entry name" value="6-hairpin_glycosidase_sf"/>
</dbReference>
<dbReference type="PANTHER" id="PTHR34987">
    <property type="entry name" value="C, PUTATIVE (AFU_ORTHOLOGUE AFUA_3G02880)-RELATED"/>
    <property type="match status" value="1"/>
</dbReference>
<feature type="signal peptide" evidence="1">
    <location>
        <begin position="1"/>
        <end position="19"/>
    </location>
</feature>
<keyword evidence="5" id="KW-1185">Reference proteome</keyword>
<dbReference type="InterPro" id="IPR012341">
    <property type="entry name" value="6hp_glycosidase-like_sf"/>
</dbReference>
<reference evidence="4" key="1">
    <citation type="submission" date="2023-03" db="EMBL/GenBank/DDBJ databases">
        <title>Actinoallomurus iriomotensis NBRC 103684.</title>
        <authorList>
            <person name="Ichikawa N."/>
            <person name="Sato H."/>
            <person name="Tonouchi N."/>
        </authorList>
    </citation>
    <scope>NUCLEOTIDE SEQUENCE</scope>
    <source>
        <strain evidence="4">NBRC 103684</strain>
    </source>
</reference>
<dbReference type="PANTHER" id="PTHR34987:SF6">
    <property type="entry name" value="ALPHA-L-RHAMNOSIDASE SIX-HAIRPIN GLYCOSIDASE DOMAIN-CONTAINING PROTEIN"/>
    <property type="match status" value="1"/>
</dbReference>
<feature type="domain" description="Alpha-L-rhamnosidase C-terminal" evidence="3">
    <location>
        <begin position="608"/>
        <end position="674"/>
    </location>
</feature>
<dbReference type="Gene3D" id="2.60.420.10">
    <property type="entry name" value="Maltose phosphorylase, domain 3"/>
    <property type="match status" value="1"/>
</dbReference>
<evidence type="ECO:0000313" key="5">
    <source>
        <dbReference type="Proteomes" id="UP001165074"/>
    </source>
</evidence>
<proteinExistence type="predicted"/>
<evidence type="ECO:0000313" key="4">
    <source>
        <dbReference type="EMBL" id="GLY82528.1"/>
    </source>
</evidence>